<dbReference type="SMART" id="SM00271">
    <property type="entry name" value="DnaJ"/>
    <property type="match status" value="1"/>
</dbReference>
<dbReference type="EMBL" id="UIVS01000004">
    <property type="protein sequence ID" value="SVP95598.1"/>
    <property type="molecule type" value="Genomic_DNA"/>
</dbReference>
<dbReference type="VEuPathDB" id="PiroplasmaDB:TA11260"/>
<feature type="domain" description="J" evidence="2">
    <location>
        <begin position="12"/>
        <end position="89"/>
    </location>
</feature>
<name>A0A3B0NIE1_THEAN</name>
<dbReference type="CDD" id="cd06257">
    <property type="entry name" value="DnaJ"/>
    <property type="match status" value="1"/>
</dbReference>
<dbReference type="SUPFAM" id="SSF46565">
    <property type="entry name" value="Chaperone J-domain"/>
    <property type="match status" value="1"/>
</dbReference>
<keyword evidence="1" id="KW-0175">Coiled coil</keyword>
<feature type="coiled-coil region" evidence="1">
    <location>
        <begin position="89"/>
        <end position="145"/>
    </location>
</feature>
<evidence type="ECO:0000313" key="3">
    <source>
        <dbReference type="EMBL" id="SVP95016.1"/>
    </source>
</evidence>
<protein>
    <submittedName>
        <fullName evidence="3">DnaJ domain containing protein, putative</fullName>
    </submittedName>
</protein>
<accession>A0A3B0NIE1</accession>
<organism evidence="3">
    <name type="scientific">Theileria annulata</name>
    <dbReference type="NCBI Taxonomy" id="5874"/>
    <lineage>
        <taxon>Eukaryota</taxon>
        <taxon>Sar</taxon>
        <taxon>Alveolata</taxon>
        <taxon>Apicomplexa</taxon>
        <taxon>Aconoidasida</taxon>
        <taxon>Piroplasmida</taxon>
        <taxon>Theileriidae</taxon>
        <taxon>Theileria</taxon>
    </lineage>
</organism>
<dbReference type="PROSITE" id="PS50076">
    <property type="entry name" value="DNAJ_2"/>
    <property type="match status" value="1"/>
</dbReference>
<dbReference type="EMBL" id="UIVT01000004">
    <property type="protein sequence ID" value="SVP95016.1"/>
    <property type="molecule type" value="Genomic_DNA"/>
</dbReference>
<dbReference type="AlphaFoldDB" id="A0A3B0NIE1"/>
<dbReference type="InterPro" id="IPR001623">
    <property type="entry name" value="DnaJ_domain"/>
</dbReference>
<gene>
    <name evidence="3" type="ORF">TAT_000376400</name>
    <name evidence="4" type="ORF">TAV_000376300</name>
</gene>
<dbReference type="InterPro" id="IPR036869">
    <property type="entry name" value="J_dom_sf"/>
</dbReference>
<proteinExistence type="predicted"/>
<sequence length="290" mass="33895">MDELPSILKGVDVFSLLEIQVDENIDVEESKKSLRKLFLRKAKKLHPDKQKKDGEQLGEQNDLEFVRIKAAFDFLQTKNNFSVLYNQTLAELRAKRRRLERSKDISSKQATYLDSLLKREKEAFEKRAQEQRKSTKSEHDENEDRSYYDYVFGSFQKESKEVELSLGQLIIAAKTLEIANGSEINCLLLSSHFPSLFDNYGLLRVEPLEVIDTQVDKNIKIGRIIFRSKEHAMRALLHYRNNRARFRCDLYALALGKNEPLEPKHDEENFEMYEASVLKRFRALAKCNIN</sequence>
<dbReference type="Gene3D" id="1.10.287.110">
    <property type="entry name" value="DnaJ domain"/>
    <property type="match status" value="1"/>
</dbReference>
<reference evidence="3" key="1">
    <citation type="submission" date="2018-07" db="EMBL/GenBank/DDBJ databases">
        <authorList>
            <person name="Quirk P.G."/>
            <person name="Krulwich T.A."/>
        </authorList>
    </citation>
    <scope>NUCLEOTIDE SEQUENCE</scope>
    <source>
        <strain evidence="3">Anand</strain>
    </source>
</reference>
<evidence type="ECO:0000256" key="1">
    <source>
        <dbReference type="SAM" id="Coils"/>
    </source>
</evidence>
<evidence type="ECO:0000313" key="4">
    <source>
        <dbReference type="EMBL" id="SVP95598.1"/>
    </source>
</evidence>
<evidence type="ECO:0000259" key="2">
    <source>
        <dbReference type="PROSITE" id="PS50076"/>
    </source>
</evidence>